<protein>
    <submittedName>
        <fullName evidence="2">Uncharacterized protein</fullName>
    </submittedName>
</protein>
<gene>
    <name evidence="2" type="ORF">I8J34_03860</name>
</gene>
<feature type="signal peptide" evidence="1">
    <location>
        <begin position="1"/>
        <end position="23"/>
    </location>
</feature>
<dbReference type="AlphaFoldDB" id="A0A944D5E0"/>
<feature type="chain" id="PRO_5037417683" evidence="1">
    <location>
        <begin position="24"/>
        <end position="116"/>
    </location>
</feature>
<proteinExistence type="predicted"/>
<dbReference type="EMBL" id="JAEKFT010000003">
    <property type="protein sequence ID" value="MBT0960300.1"/>
    <property type="molecule type" value="Genomic_DNA"/>
</dbReference>
<keyword evidence="3" id="KW-1185">Reference proteome</keyword>
<dbReference type="Proteomes" id="UP000694660">
    <property type="component" value="Unassembled WGS sequence"/>
</dbReference>
<organism evidence="2 3">
    <name type="scientific">Denitromonas iodatirespirans</name>
    <dbReference type="NCBI Taxonomy" id="2795389"/>
    <lineage>
        <taxon>Bacteria</taxon>
        <taxon>Pseudomonadati</taxon>
        <taxon>Pseudomonadota</taxon>
        <taxon>Betaproteobacteria</taxon>
        <taxon>Rhodocyclales</taxon>
        <taxon>Zoogloeaceae</taxon>
        <taxon>Denitromonas</taxon>
    </lineage>
</organism>
<evidence type="ECO:0000313" key="3">
    <source>
        <dbReference type="Proteomes" id="UP000694660"/>
    </source>
</evidence>
<dbReference type="RefSeq" id="WP_214360052.1">
    <property type="nucleotide sequence ID" value="NZ_JAEKFT010000003.1"/>
</dbReference>
<evidence type="ECO:0000313" key="2">
    <source>
        <dbReference type="EMBL" id="MBT0960300.1"/>
    </source>
</evidence>
<comment type="caution">
    <text evidence="2">The sequence shown here is derived from an EMBL/GenBank/DDBJ whole genome shotgun (WGS) entry which is preliminary data.</text>
</comment>
<sequence>MSKKCVVIGVLTALLVSGGLALAAQEQQSGAGGMGGMPMNPGMMGQDGMMGQGGMMGIMNMMQHCQKMMGGAGMTGALVPQLPPGNDKLQLKMQAEIMQKVGEIAARYADQVKEAK</sequence>
<name>A0A944D5E0_DENI1</name>
<evidence type="ECO:0000256" key="1">
    <source>
        <dbReference type="SAM" id="SignalP"/>
    </source>
</evidence>
<reference evidence="3" key="1">
    <citation type="journal article" date="2022" name="ISME J.">
        <title>Genetic and phylogenetic analysis of dissimilatory iodate-reducing bacteria identifies potential niches across the world's oceans.</title>
        <authorList>
            <person name="Reyes-Umana V."/>
            <person name="Henning Z."/>
            <person name="Lee K."/>
            <person name="Barnum T.P."/>
            <person name="Coates J.D."/>
        </authorList>
    </citation>
    <scope>NUCLEOTIDE SEQUENCE [LARGE SCALE GENOMIC DNA]</scope>
    <source>
        <strain evidence="3">IR12</strain>
    </source>
</reference>
<keyword evidence="1" id="KW-0732">Signal</keyword>
<accession>A0A944D5E0</accession>